<dbReference type="InterPro" id="IPR002314">
    <property type="entry name" value="aa-tRNA-synt_IIb"/>
</dbReference>
<proteinExistence type="predicted"/>
<dbReference type="SUPFAM" id="SSF55681">
    <property type="entry name" value="Class II aaRS and biotin synthetases"/>
    <property type="match status" value="1"/>
</dbReference>
<gene>
    <name evidence="2" type="ORF">RFI_18938</name>
</gene>
<feature type="domain" description="Aminoacyl-tRNA synthetase class II (G/ P/ S/T)" evidence="1">
    <location>
        <begin position="1"/>
        <end position="97"/>
    </location>
</feature>
<protein>
    <recommendedName>
        <fullName evidence="1">Aminoacyl-tRNA synthetase class II (G/ P/ S/T) domain-containing protein</fullName>
    </recommendedName>
</protein>
<evidence type="ECO:0000259" key="1">
    <source>
        <dbReference type="Pfam" id="PF00587"/>
    </source>
</evidence>
<accession>X6MXX7</accession>
<organism evidence="2 3">
    <name type="scientific">Reticulomyxa filosa</name>
    <dbReference type="NCBI Taxonomy" id="46433"/>
    <lineage>
        <taxon>Eukaryota</taxon>
        <taxon>Sar</taxon>
        <taxon>Rhizaria</taxon>
        <taxon>Retaria</taxon>
        <taxon>Foraminifera</taxon>
        <taxon>Monothalamids</taxon>
        <taxon>Reticulomyxidae</taxon>
        <taxon>Reticulomyxa</taxon>
    </lineage>
</organism>
<dbReference type="GO" id="GO:0006434">
    <property type="term" value="P:seryl-tRNA aminoacylation"/>
    <property type="evidence" value="ECO:0007669"/>
    <property type="project" value="InterPro"/>
</dbReference>
<reference evidence="2 3" key="1">
    <citation type="journal article" date="2013" name="Curr. Biol.">
        <title>The Genome of the Foraminiferan Reticulomyxa filosa.</title>
        <authorList>
            <person name="Glockner G."/>
            <person name="Hulsmann N."/>
            <person name="Schleicher M."/>
            <person name="Noegel A.A."/>
            <person name="Eichinger L."/>
            <person name="Gallinger C."/>
            <person name="Pawlowski J."/>
            <person name="Sierra R."/>
            <person name="Euteneuer U."/>
            <person name="Pillet L."/>
            <person name="Moustafa A."/>
            <person name="Platzer M."/>
            <person name="Groth M."/>
            <person name="Szafranski K."/>
            <person name="Schliwa M."/>
        </authorList>
    </citation>
    <scope>NUCLEOTIDE SEQUENCE [LARGE SCALE GENOMIC DNA]</scope>
</reference>
<dbReference type="AlphaFoldDB" id="X6MXX7"/>
<dbReference type="GO" id="GO:0005524">
    <property type="term" value="F:ATP binding"/>
    <property type="evidence" value="ECO:0007669"/>
    <property type="project" value="InterPro"/>
</dbReference>
<sequence length="241" mass="28182">MLQVAEEFYQSLNIPYHVVNIISGELNNAAAKKYDLEGWFPTLGHYRELVSCSNCTDYQARGMETRFGFPKMNEREKQYVHMLNASLSFLNFFLLVLYRAKQQHKPQTLHKLNYNSALVATTRTLCCILENYQTDDGVRVPEALQPYMNGAKFLPFVKPPPEDKDKKETKKNREQSSNLNLDNVVKIFNQKLGNLCRNESQHFNFVSEISDQNKTSLKLNLLLYYIFFKNFLRKKIITIFN</sequence>
<dbReference type="Gene3D" id="3.30.930.10">
    <property type="entry name" value="Bira Bifunctional Protein, Domain 2"/>
    <property type="match status" value="2"/>
</dbReference>
<evidence type="ECO:0000313" key="2">
    <source>
        <dbReference type="EMBL" id="ETO18337.1"/>
    </source>
</evidence>
<dbReference type="OrthoDB" id="10264585at2759"/>
<dbReference type="PANTHER" id="PTHR11778">
    <property type="entry name" value="SERYL-TRNA SYNTHETASE"/>
    <property type="match status" value="1"/>
</dbReference>
<dbReference type="Pfam" id="PF00587">
    <property type="entry name" value="tRNA-synt_2b"/>
    <property type="match status" value="1"/>
</dbReference>
<evidence type="ECO:0000313" key="3">
    <source>
        <dbReference type="Proteomes" id="UP000023152"/>
    </source>
</evidence>
<dbReference type="InterPro" id="IPR002317">
    <property type="entry name" value="Ser-tRNA-ligase_type_1"/>
</dbReference>
<name>X6MXX7_RETFI</name>
<dbReference type="Proteomes" id="UP000023152">
    <property type="component" value="Unassembled WGS sequence"/>
</dbReference>
<comment type="caution">
    <text evidence="2">The sequence shown here is derived from an EMBL/GenBank/DDBJ whole genome shotgun (WGS) entry which is preliminary data.</text>
</comment>
<keyword evidence="3" id="KW-1185">Reference proteome</keyword>
<dbReference type="InterPro" id="IPR045864">
    <property type="entry name" value="aa-tRNA-synth_II/BPL/LPL"/>
</dbReference>
<dbReference type="EMBL" id="ASPP01015090">
    <property type="protein sequence ID" value="ETO18337.1"/>
    <property type="molecule type" value="Genomic_DNA"/>
</dbReference>
<dbReference type="PRINTS" id="PR00981">
    <property type="entry name" value="TRNASYNTHSER"/>
</dbReference>
<dbReference type="GO" id="GO:0004828">
    <property type="term" value="F:serine-tRNA ligase activity"/>
    <property type="evidence" value="ECO:0007669"/>
    <property type="project" value="InterPro"/>
</dbReference>